<proteinExistence type="predicted"/>
<dbReference type="EMBL" id="LR798396">
    <property type="protein sequence ID" value="CAB5228875.1"/>
    <property type="molecule type" value="Genomic_DNA"/>
</dbReference>
<reference evidence="1" key="1">
    <citation type="submission" date="2020-05" db="EMBL/GenBank/DDBJ databases">
        <authorList>
            <person name="Chiriac C."/>
            <person name="Salcher M."/>
            <person name="Ghai R."/>
            <person name="Kavagutti S V."/>
        </authorList>
    </citation>
    <scope>NUCLEOTIDE SEQUENCE</scope>
</reference>
<gene>
    <name evidence="1" type="ORF">UFOVP1544_43</name>
</gene>
<protein>
    <submittedName>
        <fullName evidence="1">Uncharacterized protein</fullName>
    </submittedName>
</protein>
<name>A0A6J7XI02_9CAUD</name>
<accession>A0A6J7XI02</accession>
<organism evidence="1">
    <name type="scientific">uncultured Caudovirales phage</name>
    <dbReference type="NCBI Taxonomy" id="2100421"/>
    <lineage>
        <taxon>Viruses</taxon>
        <taxon>Duplodnaviria</taxon>
        <taxon>Heunggongvirae</taxon>
        <taxon>Uroviricota</taxon>
        <taxon>Caudoviricetes</taxon>
        <taxon>Peduoviridae</taxon>
        <taxon>Maltschvirus</taxon>
        <taxon>Maltschvirus maltsch</taxon>
    </lineage>
</organism>
<sequence>MATNPFDQFDAPQANPFDQFDATYKDARQSMSAPAPASASTLDIATSAPYKAIAGTADMFLNAPQNLINLGKMAYGSVGTELGGAKFLGSQFAPNITPPPNFATNALTRLGLIRETPNMTPGQRVLDVGLQSATGALLNPVRSVSELGSTAVKNFLGGTAGQTVSEVTGNPLLGLTTAMATPTAITAAAQQRQLALQAAQQSNAVRDATIRSAQQEGFVVTPGSITPSGQNVLLERLAGKTRLEQLASSRNQSTADRLARQAVGIPENTPITSEGMQAVRAQEFTKGYAPVNQLGPIQTDATFQTALTNLSNKFTGQSKSFPNAAPDKVNTELTSYRVPNFDSGDALQASATLREQARNNFRVGENALAKTQIGISRALEDQIERSLATSGNPNSADILAQFRASRQRMAISHSVEDAIREGSGSIDAKKLARDIQSGKYLSGELKTIAEFANIAPKVNQPVGSMGTPGAGTILGRTGTGAVAGGIGLATGGPLTGLLAVAAPEATSALARQYLLSKFGQSRSLPNYNAGNFLAQDVVTPGLRNALLGTTFVNNQNAMTQ</sequence>
<evidence type="ECO:0000313" key="1">
    <source>
        <dbReference type="EMBL" id="CAB5228875.1"/>
    </source>
</evidence>